<organism evidence="1 2">
    <name type="scientific">Ramularia collo-cygni</name>
    <dbReference type="NCBI Taxonomy" id="112498"/>
    <lineage>
        <taxon>Eukaryota</taxon>
        <taxon>Fungi</taxon>
        <taxon>Dikarya</taxon>
        <taxon>Ascomycota</taxon>
        <taxon>Pezizomycotina</taxon>
        <taxon>Dothideomycetes</taxon>
        <taxon>Dothideomycetidae</taxon>
        <taxon>Mycosphaerellales</taxon>
        <taxon>Mycosphaerellaceae</taxon>
        <taxon>Ramularia</taxon>
    </lineage>
</organism>
<dbReference type="STRING" id="112498.A0A2D3VEN5"/>
<dbReference type="InterPro" id="IPR053204">
    <property type="entry name" value="Oxopyrrolidines_Biosynth-assoc"/>
</dbReference>
<name>A0A2D3VEN5_9PEZI</name>
<keyword evidence="2" id="KW-1185">Reference proteome</keyword>
<reference evidence="1 2" key="1">
    <citation type="submission" date="2016-03" db="EMBL/GenBank/DDBJ databases">
        <authorList>
            <person name="Ploux O."/>
        </authorList>
    </citation>
    <scope>NUCLEOTIDE SEQUENCE [LARGE SCALE GENOMIC DNA]</scope>
    <source>
        <strain evidence="1 2">URUG2</strain>
    </source>
</reference>
<dbReference type="AlphaFoldDB" id="A0A2D3VEN5"/>
<dbReference type="PANTHER" id="PTHR38797">
    <property type="entry name" value="NUCLEAR PORE COMPLEX PROTEIN NUP85-RELATED"/>
    <property type="match status" value="1"/>
</dbReference>
<dbReference type="Proteomes" id="UP000225277">
    <property type="component" value="Unassembled WGS sequence"/>
</dbReference>
<proteinExistence type="predicted"/>
<evidence type="ECO:0000313" key="1">
    <source>
        <dbReference type="EMBL" id="CZT20219.1"/>
    </source>
</evidence>
<sequence length="230" mass="25718">MSEQNISYWHNFIDIFYNAVEESPNPTISQRLVDFIVALASLPDAINSSNKDKIMDIGGGQMAHVQPGGIMKFANRTFWKDLPDFAMELSERFQASSQAPMSHRARGKSPEKSALLWKNMNTYVILLGQSPEAQLHPPLAGRIKRGIWTLATALEHSSSIPYEANLGVPAAAQWLSLAGPEIEQLCEAATEHYPVGDLWVGTDNTDVVDMARLQFWRRRLDRLAQGPSLW</sequence>
<dbReference type="OrthoDB" id="3350591at2759"/>
<dbReference type="PANTHER" id="PTHR38797:SF4">
    <property type="entry name" value="NUCLEAR PORE COMPLEX PROTEIN NUP85"/>
    <property type="match status" value="1"/>
</dbReference>
<accession>A0A2D3VEN5</accession>
<dbReference type="EMBL" id="FJUY01000008">
    <property type="protein sequence ID" value="CZT20219.1"/>
    <property type="molecule type" value="Genomic_DNA"/>
</dbReference>
<evidence type="ECO:0000313" key="2">
    <source>
        <dbReference type="Proteomes" id="UP000225277"/>
    </source>
</evidence>
<protein>
    <submittedName>
        <fullName evidence="1">Uncharacterized protein</fullName>
    </submittedName>
</protein>
<dbReference type="GeneID" id="35601221"/>
<dbReference type="RefSeq" id="XP_023627108.1">
    <property type="nucleotide sequence ID" value="XM_023771340.1"/>
</dbReference>
<dbReference type="InterPro" id="IPR022085">
    <property type="entry name" value="OpdG"/>
</dbReference>
<dbReference type="Pfam" id="PF12311">
    <property type="entry name" value="DUF3632"/>
    <property type="match status" value="1"/>
</dbReference>
<gene>
    <name evidence="1" type="ORF">RCC_06076</name>
</gene>